<sequence>MKELYLLMEEEEINAQHSDNKACTGDSWTQNTPNEYIKTLADMKVTLKELCWLLRDERRGLTELQQQFAKAKATWETERVELKGHTTQISQLPPSARSTVSVAPPVPIDLGISGAPPTKNLSSPLGIKGNIESKGCTFPFLPL</sequence>
<evidence type="ECO:0000313" key="2">
    <source>
        <dbReference type="Proteomes" id="UP001266305"/>
    </source>
</evidence>
<proteinExistence type="predicted"/>
<dbReference type="EMBL" id="JASSZA010000005">
    <property type="protein sequence ID" value="KAK2109932.1"/>
    <property type="molecule type" value="Genomic_DNA"/>
</dbReference>
<evidence type="ECO:0000313" key="1">
    <source>
        <dbReference type="EMBL" id="KAK2109932.1"/>
    </source>
</evidence>
<dbReference type="PANTHER" id="PTHR15742">
    <property type="entry name" value="GIRDIN"/>
    <property type="match status" value="1"/>
</dbReference>
<organism evidence="1 2">
    <name type="scientific">Saguinus oedipus</name>
    <name type="common">Cotton-top tamarin</name>
    <name type="synonym">Oedipomidas oedipus</name>
    <dbReference type="NCBI Taxonomy" id="9490"/>
    <lineage>
        <taxon>Eukaryota</taxon>
        <taxon>Metazoa</taxon>
        <taxon>Chordata</taxon>
        <taxon>Craniata</taxon>
        <taxon>Vertebrata</taxon>
        <taxon>Euteleostomi</taxon>
        <taxon>Mammalia</taxon>
        <taxon>Eutheria</taxon>
        <taxon>Euarchontoglires</taxon>
        <taxon>Primates</taxon>
        <taxon>Haplorrhini</taxon>
        <taxon>Platyrrhini</taxon>
        <taxon>Cebidae</taxon>
        <taxon>Callitrichinae</taxon>
        <taxon>Saguinus</taxon>
    </lineage>
</organism>
<dbReference type="Proteomes" id="UP001266305">
    <property type="component" value="Unassembled WGS sequence"/>
</dbReference>
<name>A0ABQ9VL22_SAGOE</name>
<keyword evidence="2" id="KW-1185">Reference proteome</keyword>
<gene>
    <name evidence="1" type="primary">SOGA1_2</name>
    <name evidence="1" type="ORF">P7K49_009678</name>
</gene>
<protein>
    <submittedName>
        <fullName evidence="1">Protein soga1</fullName>
    </submittedName>
</protein>
<comment type="caution">
    <text evidence="1">The sequence shown here is derived from an EMBL/GenBank/DDBJ whole genome shotgun (WGS) entry which is preliminary data.</text>
</comment>
<accession>A0ABQ9VL22</accession>
<reference evidence="1 2" key="1">
    <citation type="submission" date="2023-05" db="EMBL/GenBank/DDBJ databases">
        <title>B98-5 Cell Line De Novo Hybrid Assembly: An Optical Mapping Approach.</title>
        <authorList>
            <person name="Kananen K."/>
            <person name="Auerbach J.A."/>
            <person name="Kautto E."/>
            <person name="Blachly J.S."/>
        </authorList>
    </citation>
    <scope>NUCLEOTIDE SEQUENCE [LARGE SCALE GENOMIC DNA]</scope>
    <source>
        <strain evidence="1">B95-8</strain>
        <tissue evidence="1">Cell line</tissue>
    </source>
</reference>
<dbReference type="PANTHER" id="PTHR15742:SF1">
    <property type="entry name" value="PROTEIN SOGA1"/>
    <property type="match status" value="1"/>
</dbReference>
<dbReference type="InterPro" id="IPR049885">
    <property type="entry name" value="MTCL1-3"/>
</dbReference>